<dbReference type="EMBL" id="SRLO01006946">
    <property type="protein sequence ID" value="TNN28389.1"/>
    <property type="molecule type" value="Genomic_DNA"/>
</dbReference>
<evidence type="ECO:0000256" key="1">
    <source>
        <dbReference type="SAM" id="MobiDB-lite"/>
    </source>
</evidence>
<feature type="region of interest" description="Disordered" evidence="1">
    <location>
        <begin position="1"/>
        <end position="27"/>
    </location>
</feature>
<name>A0A4Z2EHX5_9TELE</name>
<dbReference type="Proteomes" id="UP000314294">
    <property type="component" value="Unassembled WGS sequence"/>
</dbReference>
<organism evidence="2 3">
    <name type="scientific">Liparis tanakae</name>
    <name type="common">Tanaka's snailfish</name>
    <dbReference type="NCBI Taxonomy" id="230148"/>
    <lineage>
        <taxon>Eukaryota</taxon>
        <taxon>Metazoa</taxon>
        <taxon>Chordata</taxon>
        <taxon>Craniata</taxon>
        <taxon>Vertebrata</taxon>
        <taxon>Euteleostomi</taxon>
        <taxon>Actinopterygii</taxon>
        <taxon>Neopterygii</taxon>
        <taxon>Teleostei</taxon>
        <taxon>Neoteleostei</taxon>
        <taxon>Acanthomorphata</taxon>
        <taxon>Eupercaria</taxon>
        <taxon>Perciformes</taxon>
        <taxon>Cottioidei</taxon>
        <taxon>Cottales</taxon>
        <taxon>Liparidae</taxon>
        <taxon>Liparis</taxon>
    </lineage>
</organism>
<evidence type="ECO:0000313" key="2">
    <source>
        <dbReference type="EMBL" id="TNN28389.1"/>
    </source>
</evidence>
<dbReference type="AlphaFoldDB" id="A0A4Z2EHX5"/>
<feature type="compositionally biased region" description="Polar residues" evidence="1">
    <location>
        <begin position="8"/>
        <end position="27"/>
    </location>
</feature>
<accession>A0A4Z2EHX5</accession>
<comment type="caution">
    <text evidence="2">The sequence shown here is derived from an EMBL/GenBank/DDBJ whole genome shotgun (WGS) entry which is preliminary data.</text>
</comment>
<protein>
    <submittedName>
        <fullName evidence="2">Uncharacterized protein</fullName>
    </submittedName>
</protein>
<proteinExistence type="predicted"/>
<sequence length="63" mass="6905">MVQLLVGESQSPRVPEHNTVTTDSRIHLQRTTPPFAQGASAPPLLTEVHRTNIFNPAAIFQGE</sequence>
<keyword evidence="3" id="KW-1185">Reference proteome</keyword>
<reference evidence="2 3" key="1">
    <citation type="submission" date="2019-03" db="EMBL/GenBank/DDBJ databases">
        <title>First draft genome of Liparis tanakae, snailfish: a comprehensive survey of snailfish specific genes.</title>
        <authorList>
            <person name="Kim W."/>
            <person name="Song I."/>
            <person name="Jeong J.-H."/>
            <person name="Kim D."/>
            <person name="Kim S."/>
            <person name="Ryu S."/>
            <person name="Song J.Y."/>
            <person name="Lee S.K."/>
        </authorList>
    </citation>
    <scope>NUCLEOTIDE SEQUENCE [LARGE SCALE GENOMIC DNA]</scope>
    <source>
        <tissue evidence="2">Muscle</tissue>
    </source>
</reference>
<evidence type="ECO:0000313" key="3">
    <source>
        <dbReference type="Proteomes" id="UP000314294"/>
    </source>
</evidence>
<gene>
    <name evidence="2" type="ORF">EYF80_061464</name>
</gene>